<feature type="region of interest" description="Disordered" evidence="2">
    <location>
        <begin position="246"/>
        <end position="392"/>
    </location>
</feature>
<dbReference type="EMBL" id="JAVFKD010000014">
    <property type="protein sequence ID" value="KAK5990052.1"/>
    <property type="molecule type" value="Genomic_DNA"/>
</dbReference>
<evidence type="ECO:0000256" key="2">
    <source>
        <dbReference type="SAM" id="MobiDB-lite"/>
    </source>
</evidence>
<keyword evidence="1" id="KW-0677">Repeat</keyword>
<feature type="compositionally biased region" description="Low complexity" evidence="2">
    <location>
        <begin position="357"/>
        <end position="366"/>
    </location>
</feature>
<evidence type="ECO:0000313" key="6">
    <source>
        <dbReference type="Proteomes" id="UP001338125"/>
    </source>
</evidence>
<dbReference type="SMART" id="SM00321">
    <property type="entry name" value="WSC"/>
    <property type="match status" value="2"/>
</dbReference>
<keyword evidence="3" id="KW-0732">Signal</keyword>
<name>A0ABR0SD13_9HYPO</name>
<reference evidence="5 6" key="1">
    <citation type="submission" date="2024-01" db="EMBL/GenBank/DDBJ databases">
        <title>Complete genome of Cladobotryum mycophilum ATHUM6906.</title>
        <authorList>
            <person name="Christinaki A.C."/>
            <person name="Myridakis A.I."/>
            <person name="Kouvelis V.N."/>
        </authorList>
    </citation>
    <scope>NUCLEOTIDE SEQUENCE [LARGE SCALE GENOMIC DNA]</scope>
    <source>
        <strain evidence="5 6">ATHUM6906</strain>
    </source>
</reference>
<feature type="region of interest" description="Disordered" evidence="2">
    <location>
        <begin position="494"/>
        <end position="520"/>
    </location>
</feature>
<dbReference type="PANTHER" id="PTHR45964">
    <property type="entry name" value="WSCD FAMILY MEMBER CG9164"/>
    <property type="match status" value="1"/>
</dbReference>
<feature type="domain" description="WSC" evidence="4">
    <location>
        <begin position="35"/>
        <end position="129"/>
    </location>
</feature>
<evidence type="ECO:0000259" key="4">
    <source>
        <dbReference type="PROSITE" id="PS51212"/>
    </source>
</evidence>
<dbReference type="PROSITE" id="PS51212">
    <property type="entry name" value="WSC"/>
    <property type="match status" value="2"/>
</dbReference>
<dbReference type="Proteomes" id="UP001338125">
    <property type="component" value="Unassembled WGS sequence"/>
</dbReference>
<evidence type="ECO:0000256" key="3">
    <source>
        <dbReference type="SAM" id="SignalP"/>
    </source>
</evidence>
<gene>
    <name evidence="5" type="ORF">PT974_08315</name>
</gene>
<evidence type="ECO:0000256" key="1">
    <source>
        <dbReference type="ARBA" id="ARBA00022737"/>
    </source>
</evidence>
<feature type="compositionally biased region" description="Low complexity" evidence="2">
    <location>
        <begin position="251"/>
        <end position="260"/>
    </location>
</feature>
<keyword evidence="6" id="KW-1185">Reference proteome</keyword>
<feature type="chain" id="PRO_5046261899" evidence="3">
    <location>
        <begin position="22"/>
        <end position="674"/>
    </location>
</feature>
<dbReference type="InterPro" id="IPR002889">
    <property type="entry name" value="WSC_carb-bd"/>
</dbReference>
<comment type="caution">
    <text evidence="5">The sequence shown here is derived from an EMBL/GenBank/DDBJ whole genome shotgun (WGS) entry which is preliminary data.</text>
</comment>
<protein>
    <submittedName>
        <fullName evidence="5">WSC domain-containing protein</fullName>
    </submittedName>
</protein>
<dbReference type="Pfam" id="PF01822">
    <property type="entry name" value="WSC"/>
    <property type="match status" value="2"/>
</dbReference>
<feature type="domain" description="WSC" evidence="4">
    <location>
        <begin position="140"/>
        <end position="235"/>
    </location>
</feature>
<feature type="compositionally biased region" description="Pro residues" evidence="2">
    <location>
        <begin position="261"/>
        <end position="356"/>
    </location>
</feature>
<feature type="compositionally biased region" description="Low complexity" evidence="2">
    <location>
        <begin position="373"/>
        <end position="390"/>
    </location>
</feature>
<evidence type="ECO:0000313" key="5">
    <source>
        <dbReference type="EMBL" id="KAK5990052.1"/>
    </source>
</evidence>
<sequence>MTFKRSLVVAATVSLVQVTQAWNVELPPCLSPFKPFVYSGCFQDGAPGQPAALIYRSPQSTDKMTVENCVAECKGNGFRYAGLSYYGQCFCGDTVNGAQLGEDKCNFPCNGNKSETCGGNQILSVWQDPTFPTGDVDIGDYKEAGCYSDNSKNGRTLSWSAQVDEPTFTIETCLTACEKQGFPLAGVEFGHECWCGNVLANDTAKIDDSQCNKPCQGNSKETCGGSGALNLYIAKDLESLEPCGYTSSSVPATTVTTTTYAPPPPPTTTTTPVPPTTTDYPPPPPTTTDYPPPPPTTTDYPPPPPTTTDYPPPPPTTTDYPPPPPTTTDYPPPPPTTTKYPPPPPTTTDKYPPPPATTTKVTTTDKYPPPPGTTTKPNTTYKPPHTTTSTAPQCTKTITVPPTCDYKCGDWCLPGLPDWEDQTGCLKAFASASASIASCFKSAGFPSALKCFEYSAWVLNIQKYCNTNCWGGKCNKSGCWGQYPPTGGNPPKTTTTVVPCPPSTTTKAPPTTSTKPTTCPPPPTNICTQPSNPKYGYGPGNPVGGIPLPLVSCNDNYNDWRSNPFKLYNNQDRSRCPSYPPSGCGSACSDACKEQYEQCVAVYQQGCQDGSNGRYKRAESEKRNIAFGNQFTANWGYGNNSPSNAALKCKAQYQDCLAVNKNVKPNGKCTTWGW</sequence>
<dbReference type="InterPro" id="IPR051589">
    <property type="entry name" value="Sialate-O-sulfotransferase"/>
</dbReference>
<feature type="compositionally biased region" description="Low complexity" evidence="2">
    <location>
        <begin position="494"/>
        <end position="517"/>
    </location>
</feature>
<feature type="signal peptide" evidence="3">
    <location>
        <begin position="1"/>
        <end position="21"/>
    </location>
</feature>
<accession>A0ABR0SD13</accession>
<dbReference type="PANTHER" id="PTHR45964:SF5">
    <property type="entry name" value="WSCD FAMILY MEMBER CG9164"/>
    <property type="match status" value="1"/>
</dbReference>
<organism evidence="5 6">
    <name type="scientific">Cladobotryum mycophilum</name>
    <dbReference type="NCBI Taxonomy" id="491253"/>
    <lineage>
        <taxon>Eukaryota</taxon>
        <taxon>Fungi</taxon>
        <taxon>Dikarya</taxon>
        <taxon>Ascomycota</taxon>
        <taxon>Pezizomycotina</taxon>
        <taxon>Sordariomycetes</taxon>
        <taxon>Hypocreomycetidae</taxon>
        <taxon>Hypocreales</taxon>
        <taxon>Hypocreaceae</taxon>
        <taxon>Cladobotryum</taxon>
    </lineage>
</organism>
<proteinExistence type="predicted"/>